<dbReference type="InParanoid" id="A0A2I4H4G2"/>
<evidence type="ECO:0000313" key="3">
    <source>
        <dbReference type="RefSeq" id="XP_018851032.1"/>
    </source>
</evidence>
<dbReference type="PANTHER" id="PTHR34112:SF13">
    <property type="entry name" value="OS04G0448200 PROTEIN"/>
    <property type="match status" value="1"/>
</dbReference>
<protein>
    <submittedName>
        <fullName evidence="3">Uncharacterized protein LOC109013412 isoform X1</fullName>
    </submittedName>
</protein>
<dbReference type="AlphaFoldDB" id="A0A2I4H4G2"/>
<feature type="compositionally biased region" description="Low complexity" evidence="1">
    <location>
        <begin position="410"/>
        <end position="426"/>
    </location>
</feature>
<sequence length="659" mass="71161">MDRSELPLVPEWLKNSGSVAGGVGTDLQFSSSSLHSDDHHISKHTRNRSSLSDGDHEIGHLFASDQATSINFRRSYSSNSSPHSLSYSSFGRGHCYRDWENIDDYPEKCKLVLGNHRWRDYSDPLGSILPNRSQKDILQHSQSIITRKCGDTWPRKVAGDSNYAKSKHSNGDGLFGGSSVVSSTIKSAFEREFPSLLAEERQGGSEIGRVSSSGLNTAIQSLPIGNLSVIGCDGWKSALVEMPAIAGSNSTGTALGQQTISACSASVSPTTGTGLNMAETLAQGHPPTRALPQLSIGNQRLEELTMKQSRQLIPLIPSMPKALVPSPSEKSKPYIGQQHTFPSSHPINQIPHGVSAKSDVTKISVGNLCILNSSRELNGFSFSSTAKNGPSPANRSRVANSLLGLTPSAAGSSLSKNLSNNLSPASAERRPIASRTTLERKSSSQAQSRNDFFKSLSRKNSSVNPSSAVPDPGQVVSVAEISDKLATVALRDMSVPFQSRDALSLDTSVADLSERRGEIAHSGNACDASQRCLRDSEEHSSPGLILHPDEEAAFLRSLGWEENAGEDEGLTEEEISAFYMKISCAVCEIAAIIKTSAWDAGKRYQWHLTRTRKVGAVLCLNGTCLLLIKNFDLANVWEKLGNLSMTAEVVLTFYFIFWL</sequence>
<dbReference type="Gramene" id="Jr16_19680_p1">
    <property type="protein sequence ID" value="cds.Jr16_19680_p1"/>
    <property type="gene ID" value="Jr16_19680"/>
</dbReference>
<keyword evidence="2" id="KW-1185">Reference proteome</keyword>
<dbReference type="RefSeq" id="XP_018851032.1">
    <property type="nucleotide sequence ID" value="XM_018995487.2"/>
</dbReference>
<name>A0A2I4H4G2_JUGRE</name>
<accession>A0A2I4H4G2</accession>
<dbReference type="PANTHER" id="PTHR34112">
    <property type="entry name" value="C-JUN-AMINO-TERMINAL KINASE-INTERACTING PROTEIN"/>
    <property type="match status" value="1"/>
</dbReference>
<dbReference type="OrthoDB" id="1917528at2759"/>
<feature type="region of interest" description="Disordered" evidence="1">
    <location>
        <begin position="324"/>
        <end position="348"/>
    </location>
</feature>
<dbReference type="GeneID" id="109013412"/>
<evidence type="ECO:0000256" key="1">
    <source>
        <dbReference type="SAM" id="MobiDB-lite"/>
    </source>
</evidence>
<dbReference type="KEGG" id="jre:109013412"/>
<feature type="region of interest" description="Disordered" evidence="1">
    <location>
        <begin position="34"/>
        <end position="53"/>
    </location>
</feature>
<feature type="region of interest" description="Disordered" evidence="1">
    <location>
        <begin position="410"/>
        <end position="450"/>
    </location>
</feature>
<reference evidence="3" key="1">
    <citation type="submission" date="2025-08" db="UniProtKB">
        <authorList>
            <consortium name="RefSeq"/>
        </authorList>
    </citation>
    <scope>IDENTIFICATION</scope>
    <source>
        <tissue evidence="3">Leaves</tissue>
    </source>
</reference>
<gene>
    <name evidence="3" type="primary">LOC109013412</name>
</gene>
<dbReference type="STRING" id="51240.A0A2I4H4G2"/>
<evidence type="ECO:0000313" key="2">
    <source>
        <dbReference type="Proteomes" id="UP000235220"/>
    </source>
</evidence>
<feature type="compositionally biased region" description="Polar residues" evidence="1">
    <location>
        <begin position="337"/>
        <end position="347"/>
    </location>
</feature>
<dbReference type="Proteomes" id="UP000235220">
    <property type="component" value="Chromosome 16"/>
</dbReference>
<feature type="compositionally biased region" description="Basic and acidic residues" evidence="1">
    <location>
        <begin position="427"/>
        <end position="442"/>
    </location>
</feature>
<proteinExistence type="predicted"/>
<organism evidence="2 3">
    <name type="scientific">Juglans regia</name>
    <name type="common">English walnut</name>
    <dbReference type="NCBI Taxonomy" id="51240"/>
    <lineage>
        <taxon>Eukaryota</taxon>
        <taxon>Viridiplantae</taxon>
        <taxon>Streptophyta</taxon>
        <taxon>Embryophyta</taxon>
        <taxon>Tracheophyta</taxon>
        <taxon>Spermatophyta</taxon>
        <taxon>Magnoliopsida</taxon>
        <taxon>eudicotyledons</taxon>
        <taxon>Gunneridae</taxon>
        <taxon>Pentapetalae</taxon>
        <taxon>rosids</taxon>
        <taxon>fabids</taxon>
        <taxon>Fagales</taxon>
        <taxon>Juglandaceae</taxon>
        <taxon>Juglans</taxon>
    </lineage>
</organism>